<keyword evidence="5" id="KW-1005">Bacterial flagellum biogenesis</keyword>
<evidence type="ECO:0000256" key="3">
    <source>
        <dbReference type="ARBA" id="ARBA00022845"/>
    </source>
</evidence>
<comment type="similarity">
    <text evidence="5">Belongs to the CsrA/RsmA family.</text>
</comment>
<dbReference type="PANTHER" id="PTHR34984">
    <property type="entry name" value="CARBON STORAGE REGULATOR"/>
    <property type="match status" value="1"/>
</dbReference>
<dbReference type="GO" id="GO:1902208">
    <property type="term" value="P:regulation of bacterial-type flagellum assembly"/>
    <property type="evidence" value="ECO:0007669"/>
    <property type="project" value="UniProtKB-UniRule"/>
</dbReference>
<evidence type="ECO:0000256" key="6">
    <source>
        <dbReference type="SAM" id="MobiDB-lite"/>
    </source>
</evidence>
<comment type="subcellular location">
    <subcellularLocation>
        <location evidence="5">Cytoplasm</location>
    </subcellularLocation>
</comment>
<evidence type="ECO:0000256" key="2">
    <source>
        <dbReference type="ARBA" id="ARBA00022491"/>
    </source>
</evidence>
<accession>A0A7M2X1P0</accession>
<comment type="function">
    <text evidence="5">A translational regulator that binds mRNA to regulate translation initiation and/or mRNA stability. Usually binds in the 5'-UTR at or near the Shine-Dalgarno sequence preventing ribosome-binding, thus repressing translation. Its main target seems to be the major flagellin gene, while its function is anatagonized by FliW.</text>
</comment>
<evidence type="ECO:0000313" key="8">
    <source>
        <dbReference type="Proteomes" id="UP000593765"/>
    </source>
</evidence>
<dbReference type="GO" id="GO:0044781">
    <property type="term" value="P:bacterial-type flagellum organization"/>
    <property type="evidence" value="ECO:0007669"/>
    <property type="project" value="UniProtKB-KW"/>
</dbReference>
<dbReference type="InterPro" id="IPR003751">
    <property type="entry name" value="CsrA"/>
</dbReference>
<dbReference type="PANTHER" id="PTHR34984:SF1">
    <property type="entry name" value="CARBON STORAGE REGULATOR"/>
    <property type="match status" value="1"/>
</dbReference>
<dbReference type="Pfam" id="PF02599">
    <property type="entry name" value="CsrA"/>
    <property type="match status" value="1"/>
</dbReference>
<dbReference type="FunFam" id="2.60.40.4380:FF:000002">
    <property type="entry name" value="Translational regulator CsrA"/>
    <property type="match status" value="1"/>
</dbReference>
<feature type="compositionally biased region" description="Basic and acidic residues" evidence="6">
    <location>
        <begin position="75"/>
        <end position="85"/>
    </location>
</feature>
<keyword evidence="8" id="KW-1185">Reference proteome</keyword>
<dbReference type="NCBIfam" id="NF002469">
    <property type="entry name" value="PRK01712.1"/>
    <property type="match status" value="1"/>
</dbReference>
<evidence type="ECO:0000313" key="7">
    <source>
        <dbReference type="EMBL" id="QOV91519.1"/>
    </source>
</evidence>
<dbReference type="Gene3D" id="2.60.40.4380">
    <property type="entry name" value="Translational regulator CsrA"/>
    <property type="match status" value="1"/>
</dbReference>
<dbReference type="HAMAP" id="MF_00167">
    <property type="entry name" value="CsrA"/>
    <property type="match status" value="1"/>
</dbReference>
<dbReference type="GO" id="GO:0006402">
    <property type="term" value="P:mRNA catabolic process"/>
    <property type="evidence" value="ECO:0007669"/>
    <property type="project" value="InterPro"/>
</dbReference>
<dbReference type="RefSeq" id="WP_206294816.1">
    <property type="nucleotide sequence ID" value="NZ_CP063458.1"/>
</dbReference>
<dbReference type="Proteomes" id="UP000593765">
    <property type="component" value="Chromosome"/>
</dbReference>
<reference evidence="7 8" key="1">
    <citation type="submission" date="2020-10" db="EMBL/GenBank/DDBJ databases">
        <title>Wide distribution of Phycisphaera-like planctomycetes from WD2101 soil group in peatlands and genome analysis of the first cultivated representative.</title>
        <authorList>
            <person name="Dedysh S.N."/>
            <person name="Beletsky A.V."/>
            <person name="Ivanova A."/>
            <person name="Kulichevskaya I.S."/>
            <person name="Suzina N.E."/>
            <person name="Philippov D.A."/>
            <person name="Rakitin A.L."/>
            <person name="Mardanov A.V."/>
            <person name="Ravin N.V."/>
        </authorList>
    </citation>
    <scope>NUCLEOTIDE SEQUENCE [LARGE SCALE GENOMIC DNA]</scope>
    <source>
        <strain evidence="7 8">M1803</strain>
    </source>
</reference>
<dbReference type="GO" id="GO:0045947">
    <property type="term" value="P:negative regulation of translational initiation"/>
    <property type="evidence" value="ECO:0007669"/>
    <property type="project" value="UniProtKB-UniRule"/>
</dbReference>
<feature type="region of interest" description="Disordered" evidence="6">
    <location>
        <begin position="58"/>
        <end position="85"/>
    </location>
</feature>
<keyword evidence="2 5" id="KW-0678">Repressor</keyword>
<organism evidence="7 8">
    <name type="scientific">Humisphaera borealis</name>
    <dbReference type="NCBI Taxonomy" id="2807512"/>
    <lineage>
        <taxon>Bacteria</taxon>
        <taxon>Pseudomonadati</taxon>
        <taxon>Planctomycetota</taxon>
        <taxon>Phycisphaerae</taxon>
        <taxon>Tepidisphaerales</taxon>
        <taxon>Tepidisphaeraceae</taxon>
        <taxon>Humisphaera</taxon>
    </lineage>
</organism>
<keyword evidence="4 5" id="KW-0694">RNA-binding</keyword>
<gene>
    <name evidence="5 7" type="primary">csrA</name>
    <name evidence="7" type="ORF">IPV69_09235</name>
</gene>
<dbReference type="AlphaFoldDB" id="A0A7M2X1P0"/>
<dbReference type="EMBL" id="CP063458">
    <property type="protein sequence ID" value="QOV91519.1"/>
    <property type="molecule type" value="Genomic_DNA"/>
</dbReference>
<dbReference type="NCBIfam" id="TIGR00202">
    <property type="entry name" value="csrA"/>
    <property type="match status" value="1"/>
</dbReference>
<dbReference type="GO" id="GO:0048027">
    <property type="term" value="F:mRNA 5'-UTR binding"/>
    <property type="evidence" value="ECO:0007669"/>
    <property type="project" value="UniProtKB-UniRule"/>
</dbReference>
<comment type="subunit">
    <text evidence="5">Homodimer; the beta-strands of each monomer intercalate to form a hydrophobic core, while the alpha-helices form wings that extend away from the core.</text>
</comment>
<dbReference type="GO" id="GO:0006109">
    <property type="term" value="P:regulation of carbohydrate metabolic process"/>
    <property type="evidence" value="ECO:0007669"/>
    <property type="project" value="InterPro"/>
</dbReference>
<dbReference type="KEGG" id="hbs:IPV69_09235"/>
<sequence length="85" mass="9585">MLVLSRQRDETIMIGDDIEVTVVDIRGDKVRLGITAPREISVHRKEVYDAIRRENRAAAQVKPEDIPGIARLGKKPPEEGPDKKQ</sequence>
<evidence type="ECO:0000256" key="5">
    <source>
        <dbReference type="HAMAP-Rule" id="MF_00167"/>
    </source>
</evidence>
<keyword evidence="3 5" id="KW-0810">Translation regulation</keyword>
<dbReference type="InterPro" id="IPR036107">
    <property type="entry name" value="CsrA_sf"/>
</dbReference>
<keyword evidence="1 5" id="KW-0963">Cytoplasm</keyword>
<evidence type="ECO:0000256" key="4">
    <source>
        <dbReference type="ARBA" id="ARBA00022884"/>
    </source>
</evidence>
<protein>
    <recommendedName>
        <fullName evidence="5">Translational regulator CsrA</fullName>
    </recommendedName>
</protein>
<evidence type="ECO:0000256" key="1">
    <source>
        <dbReference type="ARBA" id="ARBA00022490"/>
    </source>
</evidence>
<dbReference type="GO" id="GO:0005829">
    <property type="term" value="C:cytosol"/>
    <property type="evidence" value="ECO:0007669"/>
    <property type="project" value="TreeGrafter"/>
</dbReference>
<name>A0A7M2X1P0_9BACT</name>
<dbReference type="SUPFAM" id="SSF117130">
    <property type="entry name" value="CsrA-like"/>
    <property type="match status" value="1"/>
</dbReference>
<proteinExistence type="inferred from homology"/>